<dbReference type="InterPro" id="IPR030373">
    <property type="entry name" value="PABS_CS"/>
</dbReference>
<feature type="active site" description="Proton acceptor" evidence="5 6">
    <location>
        <position position="169"/>
    </location>
</feature>
<keyword evidence="11" id="KW-1185">Reference proteome</keyword>
<feature type="binding site" evidence="5">
    <location>
        <begin position="169"/>
        <end position="172"/>
    </location>
    <ligand>
        <name>spermidine</name>
        <dbReference type="ChEBI" id="CHEBI:57834"/>
    </ligand>
</feature>
<dbReference type="PROSITE" id="PS01330">
    <property type="entry name" value="PABS_1"/>
    <property type="match status" value="1"/>
</dbReference>
<evidence type="ECO:0000256" key="1">
    <source>
        <dbReference type="ARBA" id="ARBA00007867"/>
    </source>
</evidence>
<sequence>MTTSSSPSAVSADNGWFTEVFDAEGSAFSLKVKQKLESVQSEFQTIDMYDTESYGKLMVIDGCTMVSSRENFVYHEMMSHVALFSHPNPKQVAIIGGGDCGTLREVLKHPGVENVTQIDIDEMVTRMAEKYFPELCESNADPRADIRFDDGIKWVKDCAPESLDIIIIDSTDPVGPAEGLFAVDFYRDCFNALREGGIVVQQSESPLYHSDTIIKNIHLDMATAGASSSHTFQFPQVIYPSGWWSCTLACKGGDATAFRVEDAAEKTFRTEYYNAEIHAAGIALPEFMKRSLGIED</sequence>
<dbReference type="Pfam" id="PF17284">
    <property type="entry name" value="Spermine_synt_N"/>
    <property type="match status" value="1"/>
</dbReference>
<dbReference type="Gene3D" id="3.40.50.150">
    <property type="entry name" value="Vaccinia Virus protein VP39"/>
    <property type="match status" value="1"/>
</dbReference>
<dbReference type="PANTHER" id="PTHR11558">
    <property type="entry name" value="SPERMIDINE/SPERMINE SYNTHASE"/>
    <property type="match status" value="1"/>
</dbReference>
<evidence type="ECO:0000256" key="3">
    <source>
        <dbReference type="ARBA" id="ARBA00023066"/>
    </source>
</evidence>
<comment type="pathway">
    <text evidence="5">Amine and polyamine biosynthesis; spermidine biosynthesis; spermidine from putrescine: step 1/1.</text>
</comment>
<organism evidence="10 11">
    <name type="scientific">Bacterioplanoides pacificum</name>
    <dbReference type="NCBI Taxonomy" id="1171596"/>
    <lineage>
        <taxon>Bacteria</taxon>
        <taxon>Pseudomonadati</taxon>
        <taxon>Pseudomonadota</taxon>
        <taxon>Gammaproteobacteria</taxon>
        <taxon>Oceanospirillales</taxon>
        <taxon>Oceanospirillaceae</taxon>
        <taxon>Bacterioplanoides</taxon>
    </lineage>
</organism>
<dbReference type="InterPro" id="IPR001045">
    <property type="entry name" value="Spermi_synthase"/>
</dbReference>
<dbReference type="GO" id="GO:0004766">
    <property type="term" value="F:spermidine synthase activity"/>
    <property type="evidence" value="ECO:0007669"/>
    <property type="project" value="UniProtKB-EC"/>
</dbReference>
<dbReference type="NCBIfam" id="TIGR00417">
    <property type="entry name" value="speE"/>
    <property type="match status" value="1"/>
</dbReference>
<protein>
    <recommendedName>
        <fullName evidence="5">Polyamine aminopropyltransferase</fullName>
    </recommendedName>
    <alternativeName>
        <fullName evidence="5">Putrescine aminopropyltransferase</fullName>
        <shortName evidence="5">PAPT</shortName>
    </alternativeName>
    <alternativeName>
        <fullName evidence="5">Spermidine synthase</fullName>
        <shortName evidence="5">SPDS</shortName>
        <shortName evidence="5">SPDSY</shortName>
        <ecNumber evidence="5">2.5.1.16</ecNumber>
    </alternativeName>
</protein>
<keyword evidence="4 5" id="KW-0620">Polyamine biosynthesis</keyword>
<dbReference type="InterPro" id="IPR035246">
    <property type="entry name" value="Spermidine_synt_N"/>
</dbReference>
<feature type="binding site" evidence="5">
    <location>
        <position position="44"/>
    </location>
    <ligand>
        <name>S-methyl-5'-thioadenosine</name>
        <dbReference type="ChEBI" id="CHEBI:17509"/>
    </ligand>
</feature>
<dbReference type="InterPro" id="IPR029063">
    <property type="entry name" value="SAM-dependent_MTases_sf"/>
</dbReference>
<reference evidence="11" key="1">
    <citation type="journal article" date="2019" name="Int. J. Syst. Evol. Microbiol.">
        <title>The Global Catalogue of Microorganisms (GCM) 10K type strain sequencing project: providing services to taxonomists for standard genome sequencing and annotation.</title>
        <authorList>
            <consortium name="The Broad Institute Genomics Platform"/>
            <consortium name="The Broad Institute Genome Sequencing Center for Infectious Disease"/>
            <person name="Wu L."/>
            <person name="Ma J."/>
        </authorList>
    </citation>
    <scope>NUCLEOTIDE SEQUENCE [LARGE SCALE GENOMIC DNA]</scope>
    <source>
        <strain evidence="11">KCTC 42424</strain>
    </source>
</reference>
<evidence type="ECO:0000256" key="2">
    <source>
        <dbReference type="ARBA" id="ARBA00022679"/>
    </source>
</evidence>
<gene>
    <name evidence="5 10" type="primary">speE</name>
    <name evidence="10" type="ORF">ACFOMG_10745</name>
</gene>
<comment type="caution">
    <text evidence="10">The sequence shown here is derived from an EMBL/GenBank/DDBJ whole genome shotgun (WGS) entry which is preliminary data.</text>
</comment>
<feature type="binding site" evidence="5">
    <location>
        <begin position="150"/>
        <end position="151"/>
    </location>
    <ligand>
        <name>S-methyl-5'-thioadenosine</name>
        <dbReference type="ChEBI" id="CHEBI:17509"/>
    </ligand>
</feature>
<dbReference type="InterPro" id="IPR030374">
    <property type="entry name" value="PABS"/>
</dbReference>
<proteinExistence type="inferred from homology"/>
<dbReference type="RefSeq" id="WP_376866572.1">
    <property type="nucleotide sequence ID" value="NZ_JBHRYB010000010.1"/>
</dbReference>
<evidence type="ECO:0000256" key="7">
    <source>
        <dbReference type="RuleBase" id="RU003836"/>
    </source>
</evidence>
<evidence type="ECO:0000313" key="11">
    <source>
        <dbReference type="Proteomes" id="UP001595722"/>
    </source>
</evidence>
<feature type="binding site" evidence="5">
    <location>
        <position position="75"/>
    </location>
    <ligand>
        <name>spermidine</name>
        <dbReference type="ChEBI" id="CHEBI:57834"/>
    </ligand>
</feature>
<comment type="catalytic activity">
    <reaction evidence="5 8">
        <text>S-adenosyl 3-(methylsulfanyl)propylamine + putrescine = S-methyl-5'-thioadenosine + spermidine + H(+)</text>
        <dbReference type="Rhea" id="RHEA:12721"/>
        <dbReference type="ChEBI" id="CHEBI:15378"/>
        <dbReference type="ChEBI" id="CHEBI:17509"/>
        <dbReference type="ChEBI" id="CHEBI:57443"/>
        <dbReference type="ChEBI" id="CHEBI:57834"/>
        <dbReference type="ChEBI" id="CHEBI:326268"/>
        <dbReference type="EC" id="2.5.1.16"/>
    </reaction>
</comment>
<comment type="subunit">
    <text evidence="5">Homodimer or homotetramer.</text>
</comment>
<dbReference type="EMBL" id="JBHRYB010000010">
    <property type="protein sequence ID" value="MFC3680572.1"/>
    <property type="molecule type" value="Genomic_DNA"/>
</dbReference>
<dbReference type="PANTHER" id="PTHR11558:SF11">
    <property type="entry name" value="SPERMIDINE SYNTHASE"/>
    <property type="match status" value="1"/>
</dbReference>
<dbReference type="Gene3D" id="2.30.140.10">
    <property type="entry name" value="Spermidine synthase, tetramerisation domain"/>
    <property type="match status" value="1"/>
</dbReference>
<dbReference type="HAMAP" id="MF_00198">
    <property type="entry name" value="Spermidine_synth"/>
    <property type="match status" value="1"/>
</dbReference>
<accession>A0ABV7VUP7</accession>
<dbReference type="NCBIfam" id="NF002010">
    <property type="entry name" value="PRK00811.1"/>
    <property type="match status" value="1"/>
</dbReference>
<dbReference type="Pfam" id="PF01564">
    <property type="entry name" value="Spermine_synth"/>
    <property type="match status" value="1"/>
</dbReference>
<evidence type="ECO:0000256" key="5">
    <source>
        <dbReference type="HAMAP-Rule" id="MF_00198"/>
    </source>
</evidence>
<feature type="binding site" evidence="5">
    <location>
        <position position="176"/>
    </location>
    <ligand>
        <name>S-methyl-5'-thioadenosine</name>
        <dbReference type="ChEBI" id="CHEBI:17509"/>
    </ligand>
</feature>
<evidence type="ECO:0000256" key="8">
    <source>
        <dbReference type="RuleBase" id="RU003837"/>
    </source>
</evidence>
<feature type="binding site" evidence="5">
    <location>
        <position position="99"/>
    </location>
    <ligand>
        <name>spermidine</name>
        <dbReference type="ChEBI" id="CHEBI:57834"/>
    </ligand>
</feature>
<evidence type="ECO:0000256" key="6">
    <source>
        <dbReference type="PROSITE-ProRule" id="PRU00354"/>
    </source>
</evidence>
<dbReference type="PROSITE" id="PS51006">
    <property type="entry name" value="PABS_2"/>
    <property type="match status" value="1"/>
</dbReference>
<feature type="binding site" evidence="5">
    <location>
        <position position="119"/>
    </location>
    <ligand>
        <name>S-methyl-5'-thioadenosine</name>
        <dbReference type="ChEBI" id="CHEBI:17509"/>
    </ligand>
</feature>
<evidence type="ECO:0000259" key="9">
    <source>
        <dbReference type="PROSITE" id="PS51006"/>
    </source>
</evidence>
<name>A0ABV7VUP7_9GAMM</name>
<dbReference type="Proteomes" id="UP001595722">
    <property type="component" value="Unassembled WGS sequence"/>
</dbReference>
<feature type="domain" description="PABS" evidence="9">
    <location>
        <begin position="14"/>
        <end position="251"/>
    </location>
</feature>
<keyword evidence="2 5" id="KW-0808">Transferase</keyword>
<evidence type="ECO:0000313" key="10">
    <source>
        <dbReference type="EMBL" id="MFC3680572.1"/>
    </source>
</evidence>
<comment type="function">
    <text evidence="5">Catalyzes the irreversible transfer of a propylamine group from the amino donor S-adenosylmethioninamine (decarboxy-AdoMet) to putrescine (1,4-diaminobutane) to yield spermidine.</text>
</comment>
<keyword evidence="3 5" id="KW-0745">Spermidine biosynthesis</keyword>
<dbReference type="SUPFAM" id="SSF53335">
    <property type="entry name" value="S-adenosyl-L-methionine-dependent methyltransferases"/>
    <property type="match status" value="1"/>
</dbReference>
<dbReference type="EC" id="2.5.1.16" evidence="5"/>
<comment type="similarity">
    <text evidence="1 5 7">Belongs to the spermidine/spermine synthase family.</text>
</comment>
<dbReference type="InterPro" id="IPR037163">
    <property type="entry name" value="Spermidine_synt_N_sf"/>
</dbReference>
<dbReference type="CDD" id="cd02440">
    <property type="entry name" value="AdoMet_MTases"/>
    <property type="match status" value="1"/>
</dbReference>
<evidence type="ECO:0000256" key="4">
    <source>
        <dbReference type="ARBA" id="ARBA00023115"/>
    </source>
</evidence>